<evidence type="ECO:0000313" key="3">
    <source>
        <dbReference type="EMBL" id="SHN68659.1"/>
    </source>
</evidence>
<organism evidence="3 4">
    <name type="scientific">Desulfovibrio litoralis DSM 11393</name>
    <dbReference type="NCBI Taxonomy" id="1121455"/>
    <lineage>
        <taxon>Bacteria</taxon>
        <taxon>Pseudomonadati</taxon>
        <taxon>Thermodesulfobacteriota</taxon>
        <taxon>Desulfovibrionia</taxon>
        <taxon>Desulfovibrionales</taxon>
        <taxon>Desulfovibrionaceae</taxon>
        <taxon>Desulfovibrio</taxon>
    </lineage>
</organism>
<evidence type="ECO:0000256" key="2">
    <source>
        <dbReference type="SAM" id="SignalP"/>
    </source>
</evidence>
<dbReference type="STRING" id="1121455.SAMN02745728_01868"/>
<reference evidence="3 4" key="1">
    <citation type="submission" date="2016-12" db="EMBL/GenBank/DDBJ databases">
        <authorList>
            <person name="Song W.-J."/>
            <person name="Kurnit D.M."/>
        </authorList>
    </citation>
    <scope>NUCLEOTIDE SEQUENCE [LARGE SCALE GENOMIC DNA]</scope>
    <source>
        <strain evidence="3 4">DSM 11393</strain>
    </source>
</reference>
<dbReference type="PROSITE" id="PS51257">
    <property type="entry name" value="PROKAR_LIPOPROTEIN"/>
    <property type="match status" value="1"/>
</dbReference>
<gene>
    <name evidence="3" type="ORF">SAMN02745728_01868</name>
</gene>
<dbReference type="RefSeq" id="WP_072697556.1">
    <property type="nucleotide sequence ID" value="NZ_FRDI01000010.1"/>
</dbReference>
<evidence type="ECO:0000313" key="4">
    <source>
        <dbReference type="Proteomes" id="UP000186469"/>
    </source>
</evidence>
<keyword evidence="4" id="KW-1185">Reference proteome</keyword>
<sequence length="178" mass="19307">MRQLYKLCALVFLTVLLSACAGIMGSDTPGAEGYYYGEFPDIPIPNDLAEKTGDTYITYIAGGMKAGQQIFQGRVEKNSLVTAMRQYMSKEGWSQRAASYYGNKSILTYEKGDRIATLMIADGTIFVTMQINVASRLSDSDVFSDPSVINAMPTGGAEVSTSYGGSSGDNLQEKRLDQ</sequence>
<proteinExistence type="predicted"/>
<name>A0A1M7TD35_9BACT</name>
<dbReference type="OrthoDB" id="9794844at2"/>
<feature type="region of interest" description="Disordered" evidence="1">
    <location>
        <begin position="154"/>
        <end position="178"/>
    </location>
</feature>
<accession>A0A1M7TD35</accession>
<dbReference type="AlphaFoldDB" id="A0A1M7TD35"/>
<evidence type="ECO:0000256" key="1">
    <source>
        <dbReference type="SAM" id="MobiDB-lite"/>
    </source>
</evidence>
<keyword evidence="2" id="KW-0732">Signal</keyword>
<protein>
    <recommendedName>
        <fullName evidence="5">Lipoprotein</fullName>
    </recommendedName>
</protein>
<dbReference type="Proteomes" id="UP000186469">
    <property type="component" value="Unassembled WGS sequence"/>
</dbReference>
<feature type="signal peptide" evidence="2">
    <location>
        <begin position="1"/>
        <end position="21"/>
    </location>
</feature>
<feature type="chain" id="PRO_5013111041" description="Lipoprotein" evidence="2">
    <location>
        <begin position="22"/>
        <end position="178"/>
    </location>
</feature>
<dbReference type="EMBL" id="FRDI01000010">
    <property type="protein sequence ID" value="SHN68659.1"/>
    <property type="molecule type" value="Genomic_DNA"/>
</dbReference>
<evidence type="ECO:0008006" key="5">
    <source>
        <dbReference type="Google" id="ProtNLM"/>
    </source>
</evidence>
<feature type="compositionally biased region" description="Polar residues" evidence="1">
    <location>
        <begin position="159"/>
        <end position="170"/>
    </location>
</feature>